<dbReference type="InterPro" id="IPR001753">
    <property type="entry name" value="Enoyl-CoA_hydra/iso"/>
</dbReference>
<protein>
    <submittedName>
        <fullName evidence="2">Enoyl-CoA hydratase</fullName>
    </submittedName>
</protein>
<proteinExistence type="inferred from homology"/>
<sequence>MEEVRIEDRGPVRWIILNRPEVMNAITGRMLGELNEAFKVADDDPAVRVVVLTGAGRAFCSGLDLKQAAAGEGIGGSGLASAGARHHSTREICTVTLQRMDKPVIGAINGAAAGYGLDLALGCDMRIMSDTARLLPGFTRRGVIPESGGTWYLPRLLGWAKACEVAMLGETLGAEQSVAMGLANRAVPSGDFEAEVTRWASTIAANAPLAVTEMKRLFRHGLTQDFESHSHHVLMSLLNLFRSDDFREGVQAFMERREPEFHGR</sequence>
<comment type="similarity">
    <text evidence="1">Belongs to the enoyl-CoA hydratase/isomerase family.</text>
</comment>
<gene>
    <name evidence="2" type="ORF">HYN04_12330</name>
</gene>
<dbReference type="RefSeq" id="WP_110451033.1">
    <property type="nucleotide sequence ID" value="NZ_CP029479.1"/>
</dbReference>
<dbReference type="OrthoDB" id="9781757at2"/>
<accession>A0A2Z3HRK6</accession>
<reference evidence="3" key="1">
    <citation type="submission" date="2018-05" db="EMBL/GenBank/DDBJ databases">
        <title>Genome sequencing of Phenylobacterium sp. HYN0004.</title>
        <authorList>
            <person name="Yi H."/>
            <person name="Baek C."/>
        </authorList>
    </citation>
    <scope>NUCLEOTIDE SEQUENCE [LARGE SCALE GENOMIC DNA]</scope>
    <source>
        <strain evidence="3">HYN0004</strain>
    </source>
</reference>
<dbReference type="Pfam" id="PF00378">
    <property type="entry name" value="ECH_1"/>
    <property type="match status" value="1"/>
</dbReference>
<dbReference type="Gene3D" id="1.10.12.10">
    <property type="entry name" value="Lyase 2-enoyl-coa Hydratase, Chain A, domain 2"/>
    <property type="match status" value="1"/>
</dbReference>
<evidence type="ECO:0000313" key="3">
    <source>
        <dbReference type="Proteomes" id="UP000247763"/>
    </source>
</evidence>
<dbReference type="GO" id="GO:0003824">
    <property type="term" value="F:catalytic activity"/>
    <property type="evidence" value="ECO:0007669"/>
    <property type="project" value="UniProtKB-ARBA"/>
</dbReference>
<dbReference type="InterPro" id="IPR014748">
    <property type="entry name" value="Enoyl-CoA_hydra_C"/>
</dbReference>
<keyword evidence="3" id="KW-1185">Reference proteome</keyword>
<dbReference type="InterPro" id="IPR029045">
    <property type="entry name" value="ClpP/crotonase-like_dom_sf"/>
</dbReference>
<name>A0A2Z3HRK6_9CAUL</name>
<dbReference type="EMBL" id="CP029479">
    <property type="protein sequence ID" value="AWM78467.1"/>
    <property type="molecule type" value="Genomic_DNA"/>
</dbReference>
<dbReference type="PANTHER" id="PTHR43802">
    <property type="entry name" value="ENOYL-COA HYDRATASE"/>
    <property type="match status" value="1"/>
</dbReference>
<evidence type="ECO:0000313" key="2">
    <source>
        <dbReference type="EMBL" id="AWM78467.1"/>
    </source>
</evidence>
<dbReference type="SUPFAM" id="SSF52096">
    <property type="entry name" value="ClpP/crotonase"/>
    <property type="match status" value="1"/>
</dbReference>
<organism evidence="2 3">
    <name type="scientific">Phenylobacterium parvum</name>
    <dbReference type="NCBI Taxonomy" id="2201350"/>
    <lineage>
        <taxon>Bacteria</taxon>
        <taxon>Pseudomonadati</taxon>
        <taxon>Pseudomonadota</taxon>
        <taxon>Alphaproteobacteria</taxon>
        <taxon>Caulobacterales</taxon>
        <taxon>Caulobacteraceae</taxon>
        <taxon>Phenylobacterium</taxon>
    </lineage>
</organism>
<evidence type="ECO:0000256" key="1">
    <source>
        <dbReference type="ARBA" id="ARBA00005254"/>
    </source>
</evidence>
<dbReference type="KEGG" id="phb:HYN04_12330"/>
<dbReference type="AlphaFoldDB" id="A0A2Z3HRK6"/>
<dbReference type="Gene3D" id="3.90.226.10">
    <property type="entry name" value="2-enoyl-CoA Hydratase, Chain A, domain 1"/>
    <property type="match status" value="1"/>
</dbReference>
<dbReference type="Proteomes" id="UP000247763">
    <property type="component" value="Chromosome"/>
</dbReference>
<dbReference type="PANTHER" id="PTHR43802:SF1">
    <property type="entry name" value="IP11341P-RELATED"/>
    <property type="match status" value="1"/>
</dbReference>
<dbReference type="CDD" id="cd06558">
    <property type="entry name" value="crotonase-like"/>
    <property type="match status" value="1"/>
</dbReference>